<dbReference type="EMBL" id="SPKJ01000067">
    <property type="protein sequence ID" value="MYZ49279.1"/>
    <property type="molecule type" value="Genomic_DNA"/>
</dbReference>
<evidence type="ECO:0000313" key="3">
    <source>
        <dbReference type="Proteomes" id="UP000773614"/>
    </source>
</evidence>
<dbReference type="AlphaFoldDB" id="A0A964WUQ7"/>
<dbReference type="OrthoDB" id="41724at2"/>
<dbReference type="RefSeq" id="WP_161141621.1">
    <property type="nucleotide sequence ID" value="NZ_SPKJ01000067.1"/>
</dbReference>
<feature type="domain" description="Sialidase" evidence="1">
    <location>
        <begin position="83"/>
        <end position="365"/>
    </location>
</feature>
<evidence type="ECO:0000313" key="2">
    <source>
        <dbReference type="EMBL" id="MYZ49279.1"/>
    </source>
</evidence>
<evidence type="ECO:0000259" key="1">
    <source>
        <dbReference type="Pfam" id="PF13088"/>
    </source>
</evidence>
<accession>A0A964WUQ7</accession>
<keyword evidence="3" id="KW-1185">Reference proteome</keyword>
<gene>
    <name evidence="2" type="ORF">E4O86_16325</name>
</gene>
<proteinExistence type="predicted"/>
<dbReference type="InterPro" id="IPR036278">
    <property type="entry name" value="Sialidase_sf"/>
</dbReference>
<organism evidence="2 3">
    <name type="scientific">Propylenella binzhouense</name>
    <dbReference type="NCBI Taxonomy" id="2555902"/>
    <lineage>
        <taxon>Bacteria</taxon>
        <taxon>Pseudomonadati</taxon>
        <taxon>Pseudomonadota</taxon>
        <taxon>Alphaproteobacteria</taxon>
        <taxon>Hyphomicrobiales</taxon>
        <taxon>Propylenellaceae</taxon>
        <taxon>Propylenella</taxon>
    </lineage>
</organism>
<dbReference type="CDD" id="cd15482">
    <property type="entry name" value="Sialidase_non-viral"/>
    <property type="match status" value="1"/>
</dbReference>
<sequence>MQAEIPKAAAPRRLSSVLAGAAALVFVALAAAGLAVPAAEYRFVPGTVADPAGAEPVFRTDVVARGEAGLLHAPSIAPTGDGGLLAVWFQGSEEGAPDVEIRSARFAGGRWEAPRKVTSGEATGRELGRYVNTVGNAVLVPRPDGELWLVYVSVSLGGWATSQLNLKRSHDNGASWSAAERLVTSPFFNLSTLVKTRPVQFAGGLAGVPAYHEMAAKFPELLVLGPDGALVDKRRLGSGGRIAIQPAIAALDAERAVALMRRGRSSAPHLFASHTEDGGATWSAVRPTGLPNPGGPAGLLRLDPDTLLLVFGDSARRETNLTLAVSKDGGVSWRRIARIAEMPEDAPGEITYPFMTADPSGAIHVVWADKRDLTIRHAMFNRAWLDRQAELP</sequence>
<reference evidence="2" key="1">
    <citation type="submission" date="2019-03" db="EMBL/GenBank/DDBJ databases">
        <title>Afifella sp. nov., isolated from activated sludge.</title>
        <authorList>
            <person name="Li Q."/>
            <person name="Liu Y."/>
        </authorList>
    </citation>
    <scope>NUCLEOTIDE SEQUENCE</scope>
    <source>
        <strain evidence="2">L72</strain>
    </source>
</reference>
<dbReference type="Gene3D" id="2.120.10.10">
    <property type="match status" value="2"/>
</dbReference>
<dbReference type="Proteomes" id="UP000773614">
    <property type="component" value="Unassembled WGS sequence"/>
</dbReference>
<dbReference type="PANTHER" id="PTHR43752">
    <property type="entry name" value="BNR/ASP-BOX REPEAT FAMILY PROTEIN"/>
    <property type="match status" value="1"/>
</dbReference>
<protein>
    <recommendedName>
        <fullName evidence="1">Sialidase domain-containing protein</fullName>
    </recommendedName>
</protein>
<dbReference type="SUPFAM" id="SSF50939">
    <property type="entry name" value="Sialidases"/>
    <property type="match status" value="1"/>
</dbReference>
<name>A0A964WUQ7_9HYPH</name>
<dbReference type="Pfam" id="PF13088">
    <property type="entry name" value="BNR_2"/>
    <property type="match status" value="1"/>
</dbReference>
<dbReference type="InterPro" id="IPR011040">
    <property type="entry name" value="Sialidase"/>
</dbReference>
<dbReference type="PANTHER" id="PTHR43752:SF2">
    <property type="entry name" value="BNR_ASP-BOX REPEAT FAMILY PROTEIN"/>
    <property type="match status" value="1"/>
</dbReference>
<comment type="caution">
    <text evidence="2">The sequence shown here is derived from an EMBL/GenBank/DDBJ whole genome shotgun (WGS) entry which is preliminary data.</text>
</comment>